<evidence type="ECO:0000256" key="2">
    <source>
        <dbReference type="RuleBase" id="RU003860"/>
    </source>
</evidence>
<dbReference type="EMBL" id="CP103416">
    <property type="protein sequence ID" value="UVW34245.1"/>
    <property type="molecule type" value="Genomic_DNA"/>
</dbReference>
<evidence type="ECO:0000313" key="4">
    <source>
        <dbReference type="EMBL" id="UVW34245.1"/>
    </source>
</evidence>
<dbReference type="SUPFAM" id="SSF82657">
    <property type="entry name" value="BolA-like"/>
    <property type="match status" value="1"/>
</dbReference>
<dbReference type="InterPro" id="IPR002634">
    <property type="entry name" value="BolA"/>
</dbReference>
<dbReference type="PANTHER" id="PTHR46229">
    <property type="entry name" value="BOLA TRANSCRIPTION REGULATOR"/>
    <property type="match status" value="1"/>
</dbReference>
<proteinExistence type="inferred from homology"/>
<dbReference type="Proteomes" id="UP001059934">
    <property type="component" value="Chromosome"/>
</dbReference>
<dbReference type="PANTHER" id="PTHR46229:SF2">
    <property type="entry name" value="BOLA-LIKE PROTEIN 1"/>
    <property type="match status" value="1"/>
</dbReference>
<gene>
    <name evidence="4" type="ORF">NYF23_09440</name>
</gene>
<evidence type="ECO:0000256" key="1">
    <source>
        <dbReference type="ARBA" id="ARBA00005578"/>
    </source>
</evidence>
<evidence type="ECO:0000256" key="3">
    <source>
        <dbReference type="SAM" id="MobiDB-lite"/>
    </source>
</evidence>
<dbReference type="PIRSF" id="PIRSF003113">
    <property type="entry name" value="BolA"/>
    <property type="match status" value="1"/>
</dbReference>
<comment type="similarity">
    <text evidence="1 2">Belongs to the BolA/IbaG family.</text>
</comment>
<sequence length="106" mass="11459">MGPIEKIVTDKLAAEFKAEVLQVTNESYMHSVPAGSETHFKVVLVTEQFAGKRQVQRHQAIYTVLAEELAGPIHALALHTFSGAEWAGSQGQAPDSPQCRGANKSD</sequence>
<accession>A0ABY5TLL1</accession>
<reference evidence="4" key="1">
    <citation type="submission" date="2022-08" db="EMBL/GenBank/DDBJ databases">
        <title>Catabolic pathway analysis in culturable SAR92 clade bacteria reveals their overlooked roles in DMSP degradation in coastal seas.</title>
        <authorList>
            <person name="He X."/>
            <person name="Zhang X."/>
            <person name="Zhang Y."/>
        </authorList>
    </citation>
    <scope>NUCLEOTIDE SEQUENCE</scope>
    <source>
        <strain evidence="4">H455</strain>
    </source>
</reference>
<dbReference type="Gene3D" id="3.30.300.90">
    <property type="entry name" value="BolA-like"/>
    <property type="match status" value="1"/>
</dbReference>
<dbReference type="Pfam" id="PF01722">
    <property type="entry name" value="BolA"/>
    <property type="match status" value="1"/>
</dbReference>
<name>A0ABY5TLL1_9GAMM</name>
<organism evidence="4 5">
    <name type="scientific">SAR92 clade bacterium H455</name>
    <dbReference type="NCBI Taxonomy" id="2974818"/>
    <lineage>
        <taxon>Bacteria</taxon>
        <taxon>Pseudomonadati</taxon>
        <taxon>Pseudomonadota</taxon>
        <taxon>Gammaproteobacteria</taxon>
        <taxon>Cellvibrionales</taxon>
        <taxon>Porticoccaceae</taxon>
        <taxon>SAR92 clade</taxon>
    </lineage>
</organism>
<protein>
    <submittedName>
        <fullName evidence="4">BolA/IbaG family iron-sulfur metabolism protein</fullName>
    </submittedName>
</protein>
<keyword evidence="5" id="KW-1185">Reference proteome</keyword>
<feature type="region of interest" description="Disordered" evidence="3">
    <location>
        <begin position="86"/>
        <end position="106"/>
    </location>
</feature>
<dbReference type="InterPro" id="IPR050961">
    <property type="entry name" value="BolA/IbaG_stress_morph_reg"/>
</dbReference>
<dbReference type="InterPro" id="IPR036065">
    <property type="entry name" value="BolA-like_sf"/>
</dbReference>
<evidence type="ECO:0000313" key="5">
    <source>
        <dbReference type="Proteomes" id="UP001059934"/>
    </source>
</evidence>